<sequence>MSRITALSALPALLVALLCVPLSAHAEGGDEVRSKVPNMQLQKELAVLQFQPEAASEACIESLKELHKTQALLEEEQKHTNDQDLAIAQDVLESDFENSIEMCAPDVHKLCETQNPDVKLVKACENVGSLPDTTASAQ</sequence>
<dbReference type="Proteomes" id="UP000032671">
    <property type="component" value="Unassembled WGS sequence"/>
</dbReference>
<accession>A0A0D6N5K0</accession>
<evidence type="ECO:0000313" key="4">
    <source>
        <dbReference type="Proteomes" id="UP000032671"/>
    </source>
</evidence>
<organism evidence="2 4">
    <name type="scientific">Acetobacter cibinongensis</name>
    <dbReference type="NCBI Taxonomy" id="146475"/>
    <lineage>
        <taxon>Bacteria</taxon>
        <taxon>Pseudomonadati</taxon>
        <taxon>Pseudomonadota</taxon>
        <taxon>Alphaproteobacteria</taxon>
        <taxon>Acetobacterales</taxon>
        <taxon>Acetobacteraceae</taxon>
        <taxon>Acetobacter</taxon>
    </lineage>
</organism>
<keyword evidence="5" id="KW-1185">Reference proteome</keyword>
<protein>
    <recommendedName>
        <fullName evidence="6">Secreted protein</fullName>
    </recommendedName>
</protein>
<keyword evidence="1" id="KW-0732">Signal</keyword>
<dbReference type="AlphaFoldDB" id="A0A0D6N5K0"/>
<evidence type="ECO:0000256" key="1">
    <source>
        <dbReference type="SAM" id="SignalP"/>
    </source>
</evidence>
<proteinExistence type="predicted"/>
<evidence type="ECO:0000313" key="3">
    <source>
        <dbReference type="EMBL" id="GEL58518.1"/>
    </source>
</evidence>
<reference evidence="2 4" key="1">
    <citation type="submission" date="2012-11" db="EMBL/GenBank/DDBJ databases">
        <title>Whole genome sequence of Acetobacter cibinongensis 4H-1.</title>
        <authorList>
            <person name="Azuma Y."/>
            <person name="Higashiura N."/>
            <person name="Hirakawa H."/>
            <person name="Matsushita K."/>
        </authorList>
    </citation>
    <scope>NUCLEOTIDE SEQUENCE [LARGE SCALE GENOMIC DNA]</scope>
    <source>
        <strain evidence="2 4">4H-1</strain>
    </source>
</reference>
<dbReference type="EMBL" id="BAMV01000017">
    <property type="protein sequence ID" value="GAN60985.1"/>
    <property type="molecule type" value="Genomic_DNA"/>
</dbReference>
<feature type="signal peptide" evidence="1">
    <location>
        <begin position="1"/>
        <end position="26"/>
    </location>
</feature>
<comment type="caution">
    <text evidence="2">The sequence shown here is derived from an EMBL/GenBank/DDBJ whole genome shotgun (WGS) entry which is preliminary data.</text>
</comment>
<evidence type="ECO:0008006" key="6">
    <source>
        <dbReference type="Google" id="ProtNLM"/>
    </source>
</evidence>
<dbReference type="EMBL" id="BJVU01000003">
    <property type="protein sequence ID" value="GEL58518.1"/>
    <property type="molecule type" value="Genomic_DNA"/>
</dbReference>
<accession>A0A6N3SQ10</accession>
<feature type="chain" id="PRO_5030005796" description="Secreted protein" evidence="1">
    <location>
        <begin position="27"/>
        <end position="138"/>
    </location>
</feature>
<evidence type="ECO:0000313" key="2">
    <source>
        <dbReference type="EMBL" id="GAN60985.1"/>
    </source>
</evidence>
<reference evidence="3 5" key="2">
    <citation type="submission" date="2019-07" db="EMBL/GenBank/DDBJ databases">
        <title>Whole genome shotgun sequence of Acetobacter cibinongensis NBRC 16605.</title>
        <authorList>
            <person name="Hosoyama A."/>
            <person name="Uohara A."/>
            <person name="Ohji S."/>
            <person name="Ichikawa N."/>
        </authorList>
    </citation>
    <scope>NUCLEOTIDE SEQUENCE [LARGE SCALE GENOMIC DNA]</scope>
    <source>
        <strain evidence="3 5">NBRC 16605</strain>
    </source>
</reference>
<dbReference type="RefSeq" id="WP_052944817.1">
    <property type="nucleotide sequence ID" value="NZ_BAMV01000017.1"/>
</dbReference>
<dbReference type="Proteomes" id="UP000321891">
    <property type="component" value="Unassembled WGS sequence"/>
</dbReference>
<gene>
    <name evidence="2" type="ORF">Abci_017_169</name>
    <name evidence="3" type="ORF">ACI01nite_11200</name>
</gene>
<evidence type="ECO:0000313" key="5">
    <source>
        <dbReference type="Proteomes" id="UP000321891"/>
    </source>
</evidence>
<name>A0A0D6N5K0_9PROT</name>